<accession>A0A1Q9E494</accession>
<evidence type="ECO:0000313" key="3">
    <source>
        <dbReference type="Proteomes" id="UP000186817"/>
    </source>
</evidence>
<protein>
    <submittedName>
        <fullName evidence="2">Uncharacterized protein</fullName>
    </submittedName>
</protein>
<keyword evidence="3" id="KW-1185">Reference proteome</keyword>
<evidence type="ECO:0000313" key="2">
    <source>
        <dbReference type="EMBL" id="OLQ02241.1"/>
    </source>
</evidence>
<feature type="region of interest" description="Disordered" evidence="1">
    <location>
        <begin position="55"/>
        <end position="79"/>
    </location>
</feature>
<evidence type="ECO:0000256" key="1">
    <source>
        <dbReference type="SAM" id="MobiDB-lite"/>
    </source>
</evidence>
<organism evidence="2 3">
    <name type="scientific">Symbiodinium microadriaticum</name>
    <name type="common">Dinoflagellate</name>
    <name type="synonym">Zooxanthella microadriatica</name>
    <dbReference type="NCBI Taxonomy" id="2951"/>
    <lineage>
        <taxon>Eukaryota</taxon>
        <taxon>Sar</taxon>
        <taxon>Alveolata</taxon>
        <taxon>Dinophyceae</taxon>
        <taxon>Suessiales</taxon>
        <taxon>Symbiodiniaceae</taxon>
        <taxon>Symbiodinium</taxon>
    </lineage>
</organism>
<gene>
    <name evidence="2" type="ORF">AK812_SmicGene14909</name>
</gene>
<dbReference type="AlphaFoldDB" id="A0A1Q9E494"/>
<dbReference type="EMBL" id="LSRX01000269">
    <property type="protein sequence ID" value="OLQ02241.1"/>
    <property type="molecule type" value="Genomic_DNA"/>
</dbReference>
<dbReference type="PROSITE" id="PS50096">
    <property type="entry name" value="IQ"/>
    <property type="match status" value="1"/>
</dbReference>
<comment type="caution">
    <text evidence="2">The sequence shown here is derived from an EMBL/GenBank/DDBJ whole genome shotgun (WGS) entry which is preliminary data.</text>
</comment>
<proteinExistence type="predicted"/>
<reference evidence="2 3" key="1">
    <citation type="submission" date="2016-02" db="EMBL/GenBank/DDBJ databases">
        <title>Genome analysis of coral dinoflagellate symbionts highlights evolutionary adaptations to a symbiotic lifestyle.</title>
        <authorList>
            <person name="Aranda M."/>
            <person name="Li Y."/>
            <person name="Liew Y.J."/>
            <person name="Baumgarten S."/>
            <person name="Simakov O."/>
            <person name="Wilson M."/>
            <person name="Piel J."/>
            <person name="Ashoor H."/>
            <person name="Bougouffa S."/>
            <person name="Bajic V.B."/>
            <person name="Ryu T."/>
            <person name="Ravasi T."/>
            <person name="Bayer T."/>
            <person name="Micklem G."/>
            <person name="Kim H."/>
            <person name="Bhak J."/>
            <person name="Lajeunesse T.C."/>
            <person name="Voolstra C.R."/>
        </authorList>
    </citation>
    <scope>NUCLEOTIDE SEQUENCE [LARGE SCALE GENOMIC DNA]</scope>
    <source>
        <strain evidence="2 3">CCMP2467</strain>
    </source>
</reference>
<dbReference type="Proteomes" id="UP000186817">
    <property type="component" value="Unassembled WGS sequence"/>
</dbReference>
<sequence>MKREVAATLDAAMRKARIQASVLIQARRRGLSAQRFYRTVKKAVPRIQVAPKRNYNGDYRPLAGAKQPDDSQKNCGGGEYREKSEAVAALQEWIRSVLARQLVRLWQSQAVQETPGGD</sequence>
<name>A0A1Q9E494_SYMMI</name>